<keyword evidence="1" id="KW-1133">Transmembrane helix</keyword>
<protein>
    <recommendedName>
        <fullName evidence="4">Zn-dependent protease with chaperone function</fullName>
    </recommendedName>
</protein>
<dbReference type="Proteomes" id="UP000182375">
    <property type="component" value="Unassembled WGS sequence"/>
</dbReference>
<evidence type="ECO:0000256" key="1">
    <source>
        <dbReference type="SAM" id="Phobius"/>
    </source>
</evidence>
<evidence type="ECO:0008006" key="4">
    <source>
        <dbReference type="Google" id="ProtNLM"/>
    </source>
</evidence>
<keyword evidence="1" id="KW-0472">Membrane</keyword>
<feature type="transmembrane region" description="Helical" evidence="1">
    <location>
        <begin position="21"/>
        <end position="42"/>
    </location>
</feature>
<dbReference type="STRING" id="67331.SAMN04490357_0492"/>
<evidence type="ECO:0000313" key="2">
    <source>
        <dbReference type="EMBL" id="SEB82828.1"/>
    </source>
</evidence>
<dbReference type="EMBL" id="FNTD01000004">
    <property type="protein sequence ID" value="SEB82828.1"/>
    <property type="molecule type" value="Genomic_DNA"/>
</dbReference>
<evidence type="ECO:0000313" key="3">
    <source>
        <dbReference type="Proteomes" id="UP000182375"/>
    </source>
</evidence>
<proteinExistence type="predicted"/>
<name>A0A1H4MJE5_9ACTN</name>
<dbReference type="AlphaFoldDB" id="A0A1H4MJE5"/>
<organism evidence="2 3">
    <name type="scientific">Streptomyces misionensis</name>
    <dbReference type="NCBI Taxonomy" id="67331"/>
    <lineage>
        <taxon>Bacteria</taxon>
        <taxon>Bacillati</taxon>
        <taxon>Actinomycetota</taxon>
        <taxon>Actinomycetes</taxon>
        <taxon>Kitasatosporales</taxon>
        <taxon>Streptomycetaceae</taxon>
        <taxon>Streptomyces</taxon>
    </lineage>
</organism>
<dbReference type="CDD" id="cd07328">
    <property type="entry name" value="M48_Ste24p_like"/>
    <property type="match status" value="1"/>
</dbReference>
<dbReference type="GeneID" id="95509768"/>
<keyword evidence="1" id="KW-0812">Transmembrane</keyword>
<reference evidence="2 3" key="1">
    <citation type="submission" date="2016-10" db="EMBL/GenBank/DDBJ databases">
        <authorList>
            <person name="de Groot N.N."/>
        </authorList>
    </citation>
    <scope>NUCLEOTIDE SEQUENCE [LARGE SCALE GENOMIC DNA]</scope>
    <source>
        <strain evidence="2 3">DSM 40306</strain>
    </source>
</reference>
<dbReference type="RefSeq" id="WP_143060403.1">
    <property type="nucleotide sequence ID" value="NZ_FNTD01000004.1"/>
</dbReference>
<gene>
    <name evidence="2" type="ORF">SAMN04490357_0492</name>
</gene>
<accession>A0A1H4MJE5</accession>
<sequence length="376" mass="40389">MARQQRALERVLADGRRTAPWNAALVGALALATVVNLVTVALAGTGVWLLVVGTWPERVLGAAECVIALVLRPRFGRMPRHTLDAAAAPVLHAVTKRIAAELGTKPMDAIAVDARYGSGCTVVGPRRRRVLVIGLPLWETLTADQRLALLGHDLGRASTRGGPSGAWIRTALDALATWADMISPTTELEAARQGVADANAFRPDSLRQNTNISLGHALAQPLQNLLAHGMLALHRLLGRLDDLSGRQSQYRADEMSVRVSSTASADGLLRALLLDETARFAVERAARSGGDVWARVRASLASVPDTERERLLRLARLRGTSTDGSSPPTYFRIQFVNRIPGPRTAAPPSGEEAQAIDEELRPLRTAIADELRSRAG</sequence>